<evidence type="ECO:0000256" key="4">
    <source>
        <dbReference type="SAM" id="MobiDB-lite"/>
    </source>
</evidence>
<reference evidence="5" key="2">
    <citation type="submission" date="2013-10" db="EMBL/GenBank/DDBJ databases">
        <authorList>
            <person name="Aslett M."/>
        </authorList>
    </citation>
    <scope>NUCLEOTIDE SEQUENCE [LARGE SCALE GENOMIC DNA]</scope>
    <source>
        <strain evidence="5">Houghton</strain>
    </source>
</reference>
<dbReference type="AlphaFoldDB" id="U6KN96"/>
<dbReference type="GO" id="GO:0005739">
    <property type="term" value="C:mitochondrion"/>
    <property type="evidence" value="ECO:0007669"/>
    <property type="project" value="TreeGrafter"/>
</dbReference>
<evidence type="ECO:0000256" key="1">
    <source>
        <dbReference type="ARBA" id="ARBA00022679"/>
    </source>
</evidence>
<evidence type="ECO:0000256" key="2">
    <source>
        <dbReference type="ARBA" id="ARBA00022741"/>
    </source>
</evidence>
<reference evidence="5" key="1">
    <citation type="submission" date="2013-10" db="EMBL/GenBank/DDBJ databases">
        <title>Genomic analysis of the causative agents of coccidiosis in chickens.</title>
        <authorList>
            <person name="Reid A.J."/>
            <person name="Blake D."/>
            <person name="Billington K."/>
            <person name="Browne H."/>
            <person name="Dunn M."/>
            <person name="Hung S."/>
            <person name="Kawahara F."/>
            <person name="Miranda-Saavedra D."/>
            <person name="Mourier T."/>
            <person name="Nagra H."/>
            <person name="Otto T.D."/>
            <person name="Rawlings N."/>
            <person name="Sanchez A."/>
            <person name="Sanders M."/>
            <person name="Subramaniam C."/>
            <person name="Tay Y."/>
            <person name="Dear P."/>
            <person name="Doerig C."/>
            <person name="Gruber A."/>
            <person name="Parkinson J."/>
            <person name="Shirley M."/>
            <person name="Wan K.L."/>
            <person name="Berriman M."/>
            <person name="Tomley F."/>
            <person name="Pain A."/>
        </authorList>
    </citation>
    <scope>NUCLEOTIDE SEQUENCE [LARGE SCALE GENOMIC DNA]</scope>
    <source>
        <strain evidence="5">Houghton</strain>
    </source>
</reference>
<evidence type="ECO:0000256" key="3">
    <source>
        <dbReference type="ARBA" id="ARBA00022840"/>
    </source>
</evidence>
<feature type="region of interest" description="Disordered" evidence="4">
    <location>
        <begin position="38"/>
        <end position="61"/>
    </location>
</feature>
<dbReference type="GO" id="GO:0052381">
    <property type="term" value="F:tRNA dimethylallyltransferase activity"/>
    <property type="evidence" value="ECO:0007669"/>
    <property type="project" value="TreeGrafter"/>
</dbReference>
<dbReference type="Proteomes" id="UP000030747">
    <property type="component" value="Unassembled WGS sequence"/>
</dbReference>
<name>U6KN96_EIMTE</name>
<protein>
    <submittedName>
        <fullName evidence="5">tRNA delta(2)-isopentenylpyrophosphate transferase, putative</fullName>
    </submittedName>
</protein>
<dbReference type="EMBL" id="HG674388">
    <property type="protein sequence ID" value="CDJ39431.1"/>
    <property type="molecule type" value="Genomic_DNA"/>
</dbReference>
<dbReference type="PANTHER" id="PTHR11088">
    <property type="entry name" value="TRNA DIMETHYLALLYLTRANSFERASE"/>
    <property type="match status" value="1"/>
</dbReference>
<dbReference type="OrthoDB" id="775260at2759"/>
<accession>U6KN96</accession>
<feature type="compositionally biased region" description="Gly residues" evidence="4">
    <location>
        <begin position="226"/>
        <end position="238"/>
    </location>
</feature>
<dbReference type="GO" id="GO:0005524">
    <property type="term" value="F:ATP binding"/>
    <property type="evidence" value="ECO:0007669"/>
    <property type="project" value="UniProtKB-KW"/>
</dbReference>
<keyword evidence="6" id="KW-1185">Reference proteome</keyword>
<dbReference type="Pfam" id="PF01715">
    <property type="entry name" value="IPPT"/>
    <property type="match status" value="1"/>
</dbReference>
<organism evidence="5 6">
    <name type="scientific">Eimeria tenella</name>
    <name type="common">Coccidian parasite</name>
    <dbReference type="NCBI Taxonomy" id="5802"/>
    <lineage>
        <taxon>Eukaryota</taxon>
        <taxon>Sar</taxon>
        <taxon>Alveolata</taxon>
        <taxon>Apicomplexa</taxon>
        <taxon>Conoidasida</taxon>
        <taxon>Coccidia</taxon>
        <taxon>Eucoccidiorida</taxon>
        <taxon>Eimeriorina</taxon>
        <taxon>Eimeriidae</taxon>
        <taxon>Eimeria</taxon>
    </lineage>
</organism>
<gene>
    <name evidence="5" type="ORF">ETH_00042745</name>
</gene>
<dbReference type="GO" id="GO:0006400">
    <property type="term" value="P:tRNA modification"/>
    <property type="evidence" value="ECO:0007669"/>
    <property type="project" value="TreeGrafter"/>
</dbReference>
<dbReference type="RefSeq" id="XP_013230186.1">
    <property type="nucleotide sequence ID" value="XM_013374732.1"/>
</dbReference>
<keyword evidence="2" id="KW-0547">Nucleotide-binding</keyword>
<dbReference type="OMA" id="KWIRNKF"/>
<dbReference type="VEuPathDB" id="ToxoDB:ETH2_1416800"/>
<evidence type="ECO:0000313" key="6">
    <source>
        <dbReference type="Proteomes" id="UP000030747"/>
    </source>
</evidence>
<proteinExistence type="predicted"/>
<keyword evidence="1 5" id="KW-0808">Transferase</keyword>
<feature type="region of interest" description="Disordered" evidence="4">
    <location>
        <begin position="276"/>
        <end position="315"/>
    </location>
</feature>
<dbReference type="InterPro" id="IPR039657">
    <property type="entry name" value="Dimethylallyltransferase"/>
</dbReference>
<keyword evidence="3" id="KW-0067">ATP-binding</keyword>
<feature type="non-terminal residue" evidence="5">
    <location>
        <position position="1"/>
    </location>
</feature>
<dbReference type="PANTHER" id="PTHR11088:SF89">
    <property type="entry name" value="TRNA DIMETHYLALLYLTRANSFERASE"/>
    <property type="match status" value="1"/>
</dbReference>
<feature type="region of interest" description="Disordered" evidence="4">
    <location>
        <begin position="185"/>
        <end position="250"/>
    </location>
</feature>
<dbReference type="Gene3D" id="1.10.287.890">
    <property type="entry name" value="Crystal structure of tRNA isopentenylpyrophosphate transferase (bh2366) domain"/>
    <property type="match status" value="1"/>
</dbReference>
<dbReference type="GeneID" id="25257588"/>
<sequence>QSAEPGGQVPGGGGGHSAVRGAAAVALCCRRLQRLRIKSKKRKNAKKGNSNGQKRRKSRMYDPLQQQQQLFGGCLCLFSVESKTNEELIEMLREVDSARAQQLHPNDRRRIIRSIQVSKQFGMPHSELMRAHKSQQLRYDACILWLDVRDREVLENRLRRRLLEMCKKGLLEEVKWLAKELNLQSWPPEPPGAPEGTPKGGPQEAPQESPRGAPSGGPHRGPQGDSQGGSRGGPGGPQGPLSESEEDVNLPTERKKLEGFRGGVLQGIGYKEFLPLVLPGGPQGSPQGGPQRAPEGAPQGVPQGSLNPGENEKEEINESLKKCLDLVVLRSLQYSKQQRKWIRNKFLIRRRNLPLYFLEATDGFMSGEPFCEDSEFAAAAQMSGAVRLRDLEGAEENK</sequence>
<dbReference type="Gene3D" id="1.10.20.140">
    <property type="match status" value="1"/>
</dbReference>
<dbReference type="VEuPathDB" id="ToxoDB:ETH_00042745"/>
<evidence type="ECO:0000313" key="5">
    <source>
        <dbReference type="EMBL" id="CDJ39431.1"/>
    </source>
</evidence>